<feature type="region of interest" description="Disordered" evidence="2">
    <location>
        <begin position="69"/>
        <end position="89"/>
    </location>
</feature>
<comment type="subcellular location">
    <subcellularLocation>
        <location evidence="1">Virion</location>
    </subcellularLocation>
</comment>
<reference evidence="4 5" key="1">
    <citation type="submission" date="2018-08" db="EMBL/GenBank/DDBJ databases">
        <title>Draft genome sequence of Rhodobacter sphaeroides FY.</title>
        <authorList>
            <person name="Rayyan A."/>
            <person name="Meyer T.E."/>
            <person name="Kyndt J.A."/>
        </authorList>
    </citation>
    <scope>NUCLEOTIDE SEQUENCE [LARGE SCALE GENOMIC DNA]</scope>
    <source>
        <strain evidence="4 5">FY</strain>
    </source>
</reference>
<dbReference type="Gene3D" id="3.30.2320.10">
    <property type="entry name" value="hypothetical protein PF0899 domain"/>
    <property type="match status" value="1"/>
</dbReference>
<name>A0AAX1UNV9_CERSP</name>
<evidence type="ECO:0000256" key="1">
    <source>
        <dbReference type="ARBA" id="ARBA00004328"/>
    </source>
</evidence>
<comment type="caution">
    <text evidence="4">The sequence shown here is derived from an EMBL/GenBank/DDBJ whole genome shotgun (WGS) entry which is preliminary data.</text>
</comment>
<dbReference type="SUPFAM" id="SSF56563">
    <property type="entry name" value="Major capsid protein gp5"/>
    <property type="match status" value="1"/>
</dbReference>
<dbReference type="Gene3D" id="3.30.2400.10">
    <property type="entry name" value="Major capsid protein gp5"/>
    <property type="match status" value="1"/>
</dbReference>
<evidence type="ECO:0000259" key="3">
    <source>
        <dbReference type="Pfam" id="PF05065"/>
    </source>
</evidence>
<dbReference type="Pfam" id="PF05065">
    <property type="entry name" value="Phage_capsid"/>
    <property type="match status" value="1"/>
</dbReference>
<organism evidence="4 5">
    <name type="scientific">Cereibacter sphaeroides</name>
    <name type="common">Rhodobacter sphaeroides</name>
    <dbReference type="NCBI Taxonomy" id="1063"/>
    <lineage>
        <taxon>Bacteria</taxon>
        <taxon>Pseudomonadati</taxon>
        <taxon>Pseudomonadota</taxon>
        <taxon>Alphaproteobacteria</taxon>
        <taxon>Rhodobacterales</taxon>
        <taxon>Paracoccaceae</taxon>
        <taxon>Cereibacter</taxon>
    </lineage>
</organism>
<proteinExistence type="predicted"/>
<accession>A0AAX1UNV9</accession>
<evidence type="ECO:0000256" key="2">
    <source>
        <dbReference type="SAM" id="MobiDB-lite"/>
    </source>
</evidence>
<dbReference type="InterPro" id="IPR054612">
    <property type="entry name" value="Phage_capsid-like_C"/>
</dbReference>
<evidence type="ECO:0000313" key="5">
    <source>
        <dbReference type="Proteomes" id="UP000266305"/>
    </source>
</evidence>
<dbReference type="RefSeq" id="WP_118999772.1">
    <property type="nucleotide sequence ID" value="NZ_QWGP01000005.1"/>
</dbReference>
<sequence length="473" mass="49475">MATYAEQIAAFEATRAAKAAEMKSLMDAASEKGETLDAEGQEQFDTIETELEAIDKHLARLRKMKAMDDATAKPVDGKSSKAGSDSRDPRAAIVRAEQKLAPGIAFARIARVKALSKLENESAREVAKSLYGEDSGTYGYFAKAAVAAGSTSGATWAGPLVGDETSAFADFVEFLRPQTILGKFGSGGIPSLRRVPFRVPLIGQTSGGDGYWVGEGKAKPLTKFDFSRTTLEPLKVANIAVATMETLRDSSPSAEAIIRDQLAAALIARLDTDFINPAKAAVSGVSPASITNGLTFVATAGATADDVRADIKALFGAFIAANNAPTTGVWIMPATVALSLSLMLNPLGQPEFPGITMNGGTLFGLPVIVSQYVPTEFDADAAGTDYVSGALVALVNASDIYLADEGDIEVKMSQEASLEMADNPSGSSVTPTAAQLVSMFQTNSVAFLAERTVNWAKRRPGAVAALAGVNWGE</sequence>
<dbReference type="EMBL" id="QWGP01000005">
    <property type="protein sequence ID" value="RHZ96578.1"/>
    <property type="molecule type" value="Genomic_DNA"/>
</dbReference>
<gene>
    <name evidence="4" type="ORF">D1114_07100</name>
</gene>
<dbReference type="InterPro" id="IPR024455">
    <property type="entry name" value="Phage_capsid"/>
</dbReference>
<feature type="domain" description="Phage capsid-like C-terminal" evidence="3">
    <location>
        <begin position="200"/>
        <end position="466"/>
    </location>
</feature>
<evidence type="ECO:0000313" key="4">
    <source>
        <dbReference type="EMBL" id="RHZ96578.1"/>
    </source>
</evidence>
<dbReference type="NCBIfam" id="TIGR01554">
    <property type="entry name" value="major_cap_HK97"/>
    <property type="match status" value="1"/>
</dbReference>
<protein>
    <submittedName>
        <fullName evidence="4">Phage major capsid protein</fullName>
    </submittedName>
</protein>
<dbReference type="Proteomes" id="UP000266305">
    <property type="component" value="Unassembled WGS sequence"/>
</dbReference>
<dbReference type="AlphaFoldDB" id="A0AAX1UNV9"/>